<name>A0ABX1TMA5_9GAMM</name>
<evidence type="ECO:0000259" key="1">
    <source>
        <dbReference type="Pfam" id="PF15639"/>
    </source>
</evidence>
<keyword evidence="3" id="KW-1185">Reference proteome</keyword>
<proteinExistence type="predicted"/>
<dbReference type="Pfam" id="PF15639">
    <property type="entry name" value="Tox-MPTase3"/>
    <property type="match status" value="1"/>
</dbReference>
<gene>
    <name evidence="2" type="ORF">E4P82_11735</name>
</gene>
<evidence type="ECO:0000313" key="3">
    <source>
        <dbReference type="Proteomes" id="UP000760480"/>
    </source>
</evidence>
<dbReference type="InterPro" id="IPR028913">
    <property type="entry name" value="Tox-MPTase3_dom"/>
</dbReference>
<feature type="domain" description="Tox-MPTase3" evidence="1">
    <location>
        <begin position="32"/>
        <end position="181"/>
    </location>
</feature>
<dbReference type="Proteomes" id="UP000760480">
    <property type="component" value="Unassembled WGS sequence"/>
</dbReference>
<accession>A0ABX1TMA5</accession>
<reference evidence="2 3" key="1">
    <citation type="submission" date="2019-03" db="EMBL/GenBank/DDBJ databases">
        <title>Metabolic reconstructions from genomes of highly enriched 'Candidatus Accumulibacter' and 'Candidatus Competibacter' bioreactor populations.</title>
        <authorList>
            <person name="Annavajhala M.K."/>
            <person name="Welles L."/>
            <person name="Abbas B."/>
            <person name="Sorokin D."/>
            <person name="Park H."/>
            <person name="Van Loosdrecht M."/>
            <person name="Chandran K."/>
        </authorList>
    </citation>
    <scope>NUCLEOTIDE SEQUENCE [LARGE SCALE GENOMIC DNA]</scope>
    <source>
        <strain evidence="2 3">SBR_G</strain>
    </source>
</reference>
<comment type="caution">
    <text evidence="2">The sequence shown here is derived from an EMBL/GenBank/DDBJ whole genome shotgun (WGS) entry which is preliminary data.</text>
</comment>
<protein>
    <recommendedName>
        <fullName evidence="1">Tox-MPTase3 domain-containing protein</fullName>
    </recommendedName>
</protein>
<dbReference type="EMBL" id="SPMZ01000031">
    <property type="protein sequence ID" value="NMQ19809.1"/>
    <property type="molecule type" value="Genomic_DNA"/>
</dbReference>
<organism evidence="2 3">
    <name type="scientific">Candidatus Competibacter phosphatis</name>
    <dbReference type="NCBI Taxonomy" id="221280"/>
    <lineage>
        <taxon>Bacteria</taxon>
        <taxon>Pseudomonadati</taxon>
        <taxon>Pseudomonadota</taxon>
        <taxon>Gammaproteobacteria</taxon>
        <taxon>Candidatus Competibacteraceae</taxon>
        <taxon>Candidatus Competibacter</taxon>
    </lineage>
</organism>
<evidence type="ECO:0000313" key="2">
    <source>
        <dbReference type="EMBL" id="NMQ19809.1"/>
    </source>
</evidence>
<sequence>MMFAQSLMSASSLRSKRKKKMVQLYTASVHQKLVGIVRHDLPKVVHDRRKFSAFKQFGQFSDEKAREALQPGSGPELCVSQLPAGTYGQYRSGDEIHINEVIVSQHANIINTWLNASALRLGRESQWLALVRKATLIVESIILHEMVHWGDITADGLSSDREAIQQGWKDLGHMFVHHAYGHQFAAEMDRIRQRKVKIPKMDIEGWMGWGVVHHEGKTYAIPYDPWYDRGPGSGPPLPPGSV</sequence>